<feature type="domain" description="DUF4037" evidence="1">
    <location>
        <begin position="1"/>
        <end position="49"/>
    </location>
</feature>
<evidence type="ECO:0000259" key="1">
    <source>
        <dbReference type="Pfam" id="PF13228"/>
    </source>
</evidence>
<dbReference type="EMBL" id="UOEU01001053">
    <property type="protein sequence ID" value="VAW43271.1"/>
    <property type="molecule type" value="Genomic_DNA"/>
</dbReference>
<dbReference type="InterPro" id="IPR025117">
    <property type="entry name" value="DUF4037"/>
</dbReference>
<protein>
    <recommendedName>
        <fullName evidence="1">DUF4037 domain-containing protein</fullName>
    </recommendedName>
</protein>
<accession>A0A3B0VK21</accession>
<dbReference type="Pfam" id="PF13228">
    <property type="entry name" value="DUF4037"/>
    <property type="match status" value="1"/>
</dbReference>
<reference evidence="2" key="1">
    <citation type="submission" date="2018-06" db="EMBL/GenBank/DDBJ databases">
        <authorList>
            <person name="Zhirakovskaya E."/>
        </authorList>
    </citation>
    <scope>NUCLEOTIDE SEQUENCE</scope>
</reference>
<sequence length="177" mass="20307">MAQEEPFIGCTGDVGDDLGSRIIAARQVRNVMRLAFLIEKTYAPYFKWFGSAFAKLTCAPKLMPLFENVWQVNNWQPREAALNEAYLFMARWHNKLNLTDLLPAEVSYFHERPYRIINSELFAEALYSQIKEPQVRTLPHGLGNLDQISDSTDVLSKPKRFPKFSALFAQGDPYSKT</sequence>
<organism evidence="2">
    <name type="scientific">hydrothermal vent metagenome</name>
    <dbReference type="NCBI Taxonomy" id="652676"/>
    <lineage>
        <taxon>unclassified sequences</taxon>
        <taxon>metagenomes</taxon>
        <taxon>ecological metagenomes</taxon>
    </lineage>
</organism>
<evidence type="ECO:0000313" key="2">
    <source>
        <dbReference type="EMBL" id="VAW43271.1"/>
    </source>
</evidence>
<dbReference type="AlphaFoldDB" id="A0A3B0VK21"/>
<gene>
    <name evidence="2" type="ORF">MNBD_CHLOROFLEXI01-104</name>
</gene>
<proteinExistence type="predicted"/>
<name>A0A3B0VK21_9ZZZZ</name>